<reference evidence="3 4" key="1">
    <citation type="submission" date="2023-01" db="EMBL/GenBank/DDBJ databases">
        <title>Vibrio sp. KJ40-1 sp.nov, isolated from marine algae.</title>
        <authorList>
            <person name="Butt M."/>
            <person name="Kim J.M.J."/>
            <person name="Jeon C.O.C."/>
        </authorList>
    </citation>
    <scope>NUCLEOTIDE SEQUENCE [LARGE SCALE GENOMIC DNA]</scope>
    <source>
        <strain evidence="3 4">KJ40-1</strain>
    </source>
</reference>
<proteinExistence type="predicted"/>
<protein>
    <submittedName>
        <fullName evidence="3">PEP-CTERM sorting domain-containing protein</fullName>
    </submittedName>
</protein>
<dbReference type="RefSeq" id="WP_272135259.1">
    <property type="nucleotide sequence ID" value="NZ_JAQLOI010000001.1"/>
</dbReference>
<evidence type="ECO:0000259" key="2">
    <source>
        <dbReference type="Pfam" id="PF07589"/>
    </source>
</evidence>
<gene>
    <name evidence="3" type="ORF">PGX00_08525</name>
</gene>
<accession>A0ABT4YQ59</accession>
<feature type="chain" id="PRO_5045721900" evidence="1">
    <location>
        <begin position="24"/>
        <end position="319"/>
    </location>
</feature>
<dbReference type="Pfam" id="PF07589">
    <property type="entry name" value="PEP-CTERM"/>
    <property type="match status" value="1"/>
</dbReference>
<dbReference type="InterPro" id="IPR013424">
    <property type="entry name" value="Ice-binding_C"/>
</dbReference>
<organism evidence="3 4">
    <name type="scientific">Vibrio algarum</name>
    <dbReference type="NCBI Taxonomy" id="3020714"/>
    <lineage>
        <taxon>Bacteria</taxon>
        <taxon>Pseudomonadati</taxon>
        <taxon>Pseudomonadota</taxon>
        <taxon>Gammaproteobacteria</taxon>
        <taxon>Vibrionales</taxon>
        <taxon>Vibrionaceae</taxon>
        <taxon>Vibrio</taxon>
    </lineage>
</organism>
<keyword evidence="4" id="KW-1185">Reference proteome</keyword>
<name>A0ABT4YQ59_9VIBR</name>
<evidence type="ECO:0000256" key="1">
    <source>
        <dbReference type="SAM" id="SignalP"/>
    </source>
</evidence>
<dbReference type="Proteomes" id="UP001210678">
    <property type="component" value="Unassembled WGS sequence"/>
</dbReference>
<feature type="domain" description="Ice-binding protein C-terminal" evidence="2">
    <location>
        <begin position="292"/>
        <end position="315"/>
    </location>
</feature>
<keyword evidence="1" id="KW-0732">Signal</keyword>
<sequence>MKNKLLKTAALASTLLFGASANALTVNYDVIDLMGISGDASTGVSTAIELDYLIYGGNSFTTNAPVEGASFIDIGHIEANSGSLNGVGTQLSTTTFDFSAQTFTETTYTLSVTFTDWVGTYYDVVDAENFSATFSSGSVSWDLTTSVTVTDLTTGITGATISTPLDNVLVMDLVQGEGDIDDGSGDISVIFEVVSVLQDFIYVDVDGNGTLEEDEDLADLLAALTTEQEGFYLGWAFGTNTLTDQDITYGEELMAVLIGADLATPDGNGGYIIDPSLDGFIATNVGAVLFASVPEPGMLSMMGLALLGFAGFSRRRKDS</sequence>
<evidence type="ECO:0000313" key="3">
    <source>
        <dbReference type="EMBL" id="MDB1123698.1"/>
    </source>
</evidence>
<comment type="caution">
    <text evidence="3">The sequence shown here is derived from an EMBL/GenBank/DDBJ whole genome shotgun (WGS) entry which is preliminary data.</text>
</comment>
<evidence type="ECO:0000313" key="4">
    <source>
        <dbReference type="Proteomes" id="UP001210678"/>
    </source>
</evidence>
<feature type="signal peptide" evidence="1">
    <location>
        <begin position="1"/>
        <end position="23"/>
    </location>
</feature>
<dbReference type="EMBL" id="JAQLOI010000001">
    <property type="protein sequence ID" value="MDB1123698.1"/>
    <property type="molecule type" value="Genomic_DNA"/>
</dbReference>
<dbReference type="NCBIfam" id="TIGR02595">
    <property type="entry name" value="PEP_CTERM"/>
    <property type="match status" value="1"/>
</dbReference>